<dbReference type="SFLD" id="SFLDS00019">
    <property type="entry name" value="Glutathione_Transferase_(cytos"/>
    <property type="match status" value="1"/>
</dbReference>
<dbReference type="Pfam" id="PF00043">
    <property type="entry name" value="GST_C"/>
    <property type="match status" value="1"/>
</dbReference>
<dbReference type="RefSeq" id="WP_012413058.1">
    <property type="nucleotide sequence ID" value="NC_010631.1"/>
</dbReference>
<dbReference type="InterPro" id="IPR010987">
    <property type="entry name" value="Glutathione-S-Trfase_C-like"/>
</dbReference>
<evidence type="ECO:0000313" key="4">
    <source>
        <dbReference type="Proteomes" id="UP000001191"/>
    </source>
</evidence>
<reference evidence="4" key="1">
    <citation type="submission" date="2008-04" db="EMBL/GenBank/DDBJ databases">
        <title>Complete sequence of plasmid 1 of Nostoc punctiforme ATCC 29133.</title>
        <authorList>
            <consortium name="US DOE Joint Genome Institute"/>
            <person name="Copeland A."/>
            <person name="Lucas S."/>
            <person name="Lapidus A."/>
            <person name="Glavina del Rio T."/>
            <person name="Dalin E."/>
            <person name="Tice H."/>
            <person name="Pitluck S."/>
            <person name="Chain P."/>
            <person name="Malfatti S."/>
            <person name="Shin M."/>
            <person name="Vergez L."/>
            <person name="Schmutz J."/>
            <person name="Larimer F."/>
            <person name="Land M."/>
            <person name="Hauser L."/>
            <person name="Kyrpides N."/>
            <person name="Kim E."/>
            <person name="Meeks J.C."/>
            <person name="Elhai J."/>
            <person name="Campbell E.L."/>
            <person name="Thiel T."/>
            <person name="Longmire J."/>
            <person name="Potts M."/>
            <person name="Atlas R."/>
        </authorList>
    </citation>
    <scope>NUCLEOTIDE SEQUENCE [LARGE SCALE GENOMIC DNA]</scope>
    <source>
        <strain evidence="4">ATCC 29133 / PCC 73102</strain>
        <plasmid evidence="4">Plasmid pNPUN01</plasmid>
    </source>
</reference>
<keyword evidence="4" id="KW-1185">Reference proteome</keyword>
<dbReference type="EC" id="2.5.1.18" evidence="3"/>
<dbReference type="GO" id="GO:0004364">
    <property type="term" value="F:glutathione transferase activity"/>
    <property type="evidence" value="ECO:0007669"/>
    <property type="project" value="UniProtKB-EC"/>
</dbReference>
<dbReference type="InterPro" id="IPR004046">
    <property type="entry name" value="GST_C"/>
</dbReference>
<dbReference type="CDD" id="cd00299">
    <property type="entry name" value="GST_C_family"/>
    <property type="match status" value="1"/>
</dbReference>
<sequence length="212" mass="23730">MKLYSVPISPFAARVRLSIYRKGLNIEIVPPPEGGIKSDAYLALNPMGQVPTLLLDSGFALPESATILEYLEDVFPTPSLRPTDVEDLARVRLFLRLPDFHIRPSIFALRGMRDPANRNEDVVKTQFEVLDQGLSYIDHYLSEDVWAVGNRPSIADCALVPIFNIVSFMVLVYNHSDIISKYQKLSAYWQAAKTDEINAKVIAEQLAAIPKA</sequence>
<dbReference type="GO" id="GO:0005737">
    <property type="term" value="C:cytoplasm"/>
    <property type="evidence" value="ECO:0007669"/>
    <property type="project" value="TreeGrafter"/>
</dbReference>
<dbReference type="InterPro" id="IPR050983">
    <property type="entry name" value="GST_Omega/HSP26"/>
</dbReference>
<dbReference type="InterPro" id="IPR040079">
    <property type="entry name" value="Glutathione_S-Trfase"/>
</dbReference>
<dbReference type="Gene3D" id="1.20.1050.10">
    <property type="match status" value="1"/>
</dbReference>
<organism evidence="3 4">
    <name type="scientific">Nostoc punctiforme (strain ATCC 29133 / PCC 73102)</name>
    <dbReference type="NCBI Taxonomy" id="63737"/>
    <lineage>
        <taxon>Bacteria</taxon>
        <taxon>Bacillati</taxon>
        <taxon>Cyanobacteriota</taxon>
        <taxon>Cyanophyceae</taxon>
        <taxon>Nostocales</taxon>
        <taxon>Nostocaceae</taxon>
        <taxon>Nostoc</taxon>
    </lineage>
</organism>
<dbReference type="HOGENOM" id="CLU_011226_11_0_3"/>
<geneLocation type="plasmid" evidence="3 4">
    <name>pNPUN01</name>
</geneLocation>
<dbReference type="OrthoDB" id="465590at2"/>
<dbReference type="PANTHER" id="PTHR43968:SF6">
    <property type="entry name" value="GLUTATHIONE S-TRANSFERASE OMEGA"/>
    <property type="match status" value="1"/>
</dbReference>
<accession>B2JAT7</accession>
<dbReference type="InterPro" id="IPR036249">
    <property type="entry name" value="Thioredoxin-like_sf"/>
</dbReference>
<keyword evidence="3" id="KW-0808">Transferase</keyword>
<dbReference type="InterPro" id="IPR036282">
    <property type="entry name" value="Glutathione-S-Trfase_C_sf"/>
</dbReference>
<evidence type="ECO:0000313" key="3">
    <source>
        <dbReference type="EMBL" id="ACC85041.1"/>
    </source>
</evidence>
<dbReference type="KEGG" id="npu:Npun_AF181"/>
<dbReference type="Pfam" id="PF13417">
    <property type="entry name" value="GST_N_3"/>
    <property type="match status" value="1"/>
</dbReference>
<evidence type="ECO:0000259" key="1">
    <source>
        <dbReference type="PROSITE" id="PS50404"/>
    </source>
</evidence>
<dbReference type="EMBL" id="CP001038">
    <property type="protein sequence ID" value="ACC85041.1"/>
    <property type="molecule type" value="Genomic_DNA"/>
</dbReference>
<name>B2JAT7_NOSP7</name>
<dbReference type="PhylomeDB" id="B2JAT7"/>
<feature type="domain" description="GST N-terminal" evidence="1">
    <location>
        <begin position="1"/>
        <end position="79"/>
    </location>
</feature>
<dbReference type="PROSITE" id="PS50404">
    <property type="entry name" value="GST_NTER"/>
    <property type="match status" value="1"/>
</dbReference>
<protein>
    <submittedName>
        <fullName evidence="3">Glutathione S-transferase, N-terminal domain protein</fullName>
        <ecNumber evidence="3">2.5.1.18</ecNumber>
    </submittedName>
</protein>
<dbReference type="EnsemblBacteria" id="ACC85041">
    <property type="protein sequence ID" value="ACC85041"/>
    <property type="gene ID" value="Npun_AF181"/>
</dbReference>
<dbReference type="SFLD" id="SFLDG00358">
    <property type="entry name" value="Main_(cytGST)"/>
    <property type="match status" value="1"/>
</dbReference>
<dbReference type="AlphaFoldDB" id="B2JAT7"/>
<dbReference type="PROSITE" id="PS50405">
    <property type="entry name" value="GST_CTER"/>
    <property type="match status" value="1"/>
</dbReference>
<gene>
    <name evidence="3" type="ordered locus">Npun_AF181</name>
</gene>
<dbReference type="SUPFAM" id="SSF52833">
    <property type="entry name" value="Thioredoxin-like"/>
    <property type="match status" value="1"/>
</dbReference>
<dbReference type="SUPFAM" id="SSF47616">
    <property type="entry name" value="GST C-terminal domain-like"/>
    <property type="match status" value="1"/>
</dbReference>
<keyword evidence="3" id="KW-0614">Plasmid</keyword>
<dbReference type="Proteomes" id="UP000001191">
    <property type="component" value="Plasmid pNPUN01"/>
</dbReference>
<evidence type="ECO:0000259" key="2">
    <source>
        <dbReference type="PROSITE" id="PS50405"/>
    </source>
</evidence>
<dbReference type="PANTHER" id="PTHR43968">
    <property type="match status" value="1"/>
</dbReference>
<feature type="domain" description="GST C-terminal" evidence="2">
    <location>
        <begin position="84"/>
        <end position="212"/>
    </location>
</feature>
<dbReference type="InterPro" id="IPR004045">
    <property type="entry name" value="Glutathione_S-Trfase_N"/>
</dbReference>
<proteinExistence type="predicted"/>
<dbReference type="Gene3D" id="3.40.30.10">
    <property type="entry name" value="Glutaredoxin"/>
    <property type="match status" value="1"/>
</dbReference>